<dbReference type="EMBL" id="JAPFFJ010000016">
    <property type="protein sequence ID" value="KAJ6407178.1"/>
    <property type="molecule type" value="Genomic_DNA"/>
</dbReference>
<protein>
    <submittedName>
        <fullName evidence="2">Uncharacterized protein</fullName>
    </submittedName>
</protein>
<feature type="compositionally biased region" description="Basic and acidic residues" evidence="1">
    <location>
        <begin position="1"/>
        <end position="13"/>
    </location>
</feature>
<feature type="region of interest" description="Disordered" evidence="1">
    <location>
        <begin position="1"/>
        <end position="22"/>
    </location>
</feature>
<name>A0AAD6JLX0_9ROSI</name>
<comment type="caution">
    <text evidence="2">The sequence shown here is derived from an EMBL/GenBank/DDBJ whole genome shotgun (WGS) entry which is preliminary data.</text>
</comment>
<evidence type="ECO:0000256" key="1">
    <source>
        <dbReference type="SAM" id="MobiDB-lite"/>
    </source>
</evidence>
<gene>
    <name evidence="2" type="ORF">OIU84_010643</name>
</gene>
<proteinExistence type="predicted"/>
<evidence type="ECO:0000313" key="2">
    <source>
        <dbReference type="EMBL" id="KAJ6407178.1"/>
    </source>
</evidence>
<accession>A0AAD6JLX0</accession>
<organism evidence="2 3">
    <name type="scientific">Salix udensis</name>
    <dbReference type="NCBI Taxonomy" id="889485"/>
    <lineage>
        <taxon>Eukaryota</taxon>
        <taxon>Viridiplantae</taxon>
        <taxon>Streptophyta</taxon>
        <taxon>Embryophyta</taxon>
        <taxon>Tracheophyta</taxon>
        <taxon>Spermatophyta</taxon>
        <taxon>Magnoliopsida</taxon>
        <taxon>eudicotyledons</taxon>
        <taxon>Gunneridae</taxon>
        <taxon>Pentapetalae</taxon>
        <taxon>rosids</taxon>
        <taxon>fabids</taxon>
        <taxon>Malpighiales</taxon>
        <taxon>Salicaceae</taxon>
        <taxon>Saliceae</taxon>
        <taxon>Salix</taxon>
    </lineage>
</organism>
<keyword evidence="3" id="KW-1185">Reference proteome</keyword>
<dbReference type="AlphaFoldDB" id="A0AAD6JLX0"/>
<dbReference type="Proteomes" id="UP001162972">
    <property type="component" value="Chromosome 6"/>
</dbReference>
<sequence length="85" mass="9441">MQSKDLVSEDKSKGTSQVEDEGVGLSLRQLSSSSCVSDGLHKPSCSRAWAWERTDEETPCWKEPGLPDPVHRGFKAFVCFLTLKL</sequence>
<reference evidence="2 3" key="1">
    <citation type="journal article" date="2023" name="Int. J. Mol. Sci.">
        <title>De Novo Assembly and Annotation of 11 Diverse Shrub Willow (Salix) Genomes Reveals Novel Gene Organization in Sex-Linked Regions.</title>
        <authorList>
            <person name="Hyden B."/>
            <person name="Feng K."/>
            <person name="Yates T.B."/>
            <person name="Jawdy S."/>
            <person name="Cereghino C."/>
            <person name="Smart L.B."/>
            <person name="Muchero W."/>
        </authorList>
    </citation>
    <scope>NUCLEOTIDE SEQUENCE [LARGE SCALE GENOMIC DNA]</scope>
    <source>
        <tissue evidence="2">Shoot tip</tissue>
    </source>
</reference>
<evidence type="ECO:0000313" key="3">
    <source>
        <dbReference type="Proteomes" id="UP001162972"/>
    </source>
</evidence>